<comment type="subcellular location">
    <subcellularLocation>
        <location evidence="1">Membrane</location>
        <topology evidence="1">Multi-pass membrane protein</topology>
    </subcellularLocation>
</comment>
<evidence type="ECO:0000256" key="5">
    <source>
        <dbReference type="SAM" id="Phobius"/>
    </source>
</evidence>
<proteinExistence type="predicted"/>
<evidence type="ECO:0000313" key="8">
    <source>
        <dbReference type="Proteomes" id="UP000244855"/>
    </source>
</evidence>
<dbReference type="InterPro" id="IPR011701">
    <property type="entry name" value="MFS"/>
</dbReference>
<name>A0A2V1D8G6_9PLEO</name>
<feature type="transmembrane region" description="Helical" evidence="5">
    <location>
        <begin position="166"/>
        <end position="185"/>
    </location>
</feature>
<dbReference type="InterPro" id="IPR036259">
    <property type="entry name" value="MFS_trans_sf"/>
</dbReference>
<dbReference type="PANTHER" id="PTHR23501:SF156">
    <property type="entry name" value="TRANSPORTER, PUTATIVE-RELATED"/>
    <property type="match status" value="1"/>
</dbReference>
<sequence length="549" mass="60345">MEQQKNSSLESCQQAIRIADDATSFRHSNVSQNSKKSFSFYMSISSLWLLALITSWDATALAIALPAITSQLRGTTLQSFWASISFILGAAITQPIYVTVSDVFGRKQPLYASMLLFTVGSIVFATANSIIALIIGRLIQGLGAGGLDVLEEIILADITNLKERPFYLGLISGAVAIGSITGPIIGGLFSQFVTWRWIGWINLPITGTAFLLAFSFLRIRPIPLSLRAKLRRLDWVGILLFIIGATATALPLSWAGALYSWSSWRTIVPLVIGLAVLVLFVLYEKRPKDAILPYRIFSNKTAIFSLVSGLVHGFILHTLLLYLPLFFQAVYVEAPLEAAKSVLPICFLTIAFSVAAPIIIQVTRRYRVLLWFGWAILTLFMGLTYLIEPSKSPAKTYTFQVFLGMGLGIVFTATQVPMQASVKDVDDTGLAVGMLVCFRLTGALGGLAICSTAFISVFQRKINSLVPLPESFSILQDSRHAIELIPIINTLEIPGELLKEVLGVYHKAFQAVWIILTTFSFVGLCASLFIEELTLEREEIGRQGFEHDS</sequence>
<dbReference type="Gene3D" id="1.20.1720.10">
    <property type="entry name" value="Multidrug resistance protein D"/>
    <property type="match status" value="1"/>
</dbReference>
<dbReference type="InterPro" id="IPR020846">
    <property type="entry name" value="MFS_dom"/>
</dbReference>
<keyword evidence="8" id="KW-1185">Reference proteome</keyword>
<dbReference type="GO" id="GO:0005886">
    <property type="term" value="C:plasma membrane"/>
    <property type="evidence" value="ECO:0007669"/>
    <property type="project" value="TreeGrafter"/>
</dbReference>
<feature type="transmembrane region" description="Helical" evidence="5">
    <location>
        <begin position="369"/>
        <end position="387"/>
    </location>
</feature>
<feature type="transmembrane region" description="Helical" evidence="5">
    <location>
        <begin position="197"/>
        <end position="217"/>
    </location>
</feature>
<feature type="transmembrane region" description="Helical" evidence="5">
    <location>
        <begin position="508"/>
        <end position="530"/>
    </location>
</feature>
<evidence type="ECO:0000256" key="4">
    <source>
        <dbReference type="ARBA" id="ARBA00023136"/>
    </source>
</evidence>
<dbReference type="Pfam" id="PF07690">
    <property type="entry name" value="MFS_1"/>
    <property type="match status" value="1"/>
</dbReference>
<feature type="transmembrane region" description="Helical" evidence="5">
    <location>
        <begin position="399"/>
        <end position="418"/>
    </location>
</feature>
<evidence type="ECO:0000259" key="6">
    <source>
        <dbReference type="PROSITE" id="PS50850"/>
    </source>
</evidence>
<dbReference type="PROSITE" id="PS50850">
    <property type="entry name" value="MFS"/>
    <property type="match status" value="1"/>
</dbReference>
<keyword evidence="4 5" id="KW-0472">Membrane</keyword>
<feature type="transmembrane region" description="Helical" evidence="5">
    <location>
        <begin position="80"/>
        <end position="98"/>
    </location>
</feature>
<feature type="transmembrane region" description="Helical" evidence="5">
    <location>
        <begin position="238"/>
        <end position="261"/>
    </location>
</feature>
<feature type="transmembrane region" description="Helical" evidence="5">
    <location>
        <begin position="110"/>
        <end position="135"/>
    </location>
</feature>
<feature type="transmembrane region" description="Helical" evidence="5">
    <location>
        <begin position="303"/>
        <end position="322"/>
    </location>
</feature>
<feature type="transmembrane region" description="Helical" evidence="5">
    <location>
        <begin position="342"/>
        <end position="362"/>
    </location>
</feature>
<evidence type="ECO:0000256" key="3">
    <source>
        <dbReference type="ARBA" id="ARBA00022989"/>
    </source>
</evidence>
<gene>
    <name evidence="7" type="ORF">DM02DRAFT_539459</name>
</gene>
<feature type="transmembrane region" description="Helical" evidence="5">
    <location>
        <begin position="267"/>
        <end position="283"/>
    </location>
</feature>
<feature type="transmembrane region" description="Helical" evidence="5">
    <location>
        <begin position="430"/>
        <end position="458"/>
    </location>
</feature>
<dbReference type="Proteomes" id="UP000244855">
    <property type="component" value="Unassembled WGS sequence"/>
</dbReference>
<evidence type="ECO:0000256" key="1">
    <source>
        <dbReference type="ARBA" id="ARBA00004141"/>
    </source>
</evidence>
<feature type="domain" description="Major facilitator superfamily (MFS) profile" evidence="6">
    <location>
        <begin position="43"/>
        <end position="535"/>
    </location>
</feature>
<keyword evidence="3 5" id="KW-1133">Transmembrane helix</keyword>
<reference evidence="7 8" key="1">
    <citation type="journal article" date="2018" name="Sci. Rep.">
        <title>Comparative genomics provides insights into the lifestyle and reveals functional heterogeneity of dark septate endophytic fungi.</title>
        <authorList>
            <person name="Knapp D.G."/>
            <person name="Nemeth J.B."/>
            <person name="Barry K."/>
            <person name="Hainaut M."/>
            <person name="Henrissat B."/>
            <person name="Johnson J."/>
            <person name="Kuo A."/>
            <person name="Lim J.H.P."/>
            <person name="Lipzen A."/>
            <person name="Nolan M."/>
            <person name="Ohm R.A."/>
            <person name="Tamas L."/>
            <person name="Grigoriev I.V."/>
            <person name="Spatafora J.W."/>
            <person name="Nagy L.G."/>
            <person name="Kovacs G.M."/>
        </authorList>
    </citation>
    <scope>NUCLEOTIDE SEQUENCE [LARGE SCALE GENOMIC DNA]</scope>
    <source>
        <strain evidence="7 8">DSE2036</strain>
    </source>
</reference>
<evidence type="ECO:0000313" key="7">
    <source>
        <dbReference type="EMBL" id="PVH94427.1"/>
    </source>
</evidence>
<dbReference type="SUPFAM" id="SSF103473">
    <property type="entry name" value="MFS general substrate transporter"/>
    <property type="match status" value="1"/>
</dbReference>
<dbReference type="AlphaFoldDB" id="A0A2V1D8G6"/>
<keyword evidence="2 5" id="KW-0812">Transmembrane</keyword>
<evidence type="ECO:0000256" key="2">
    <source>
        <dbReference type="ARBA" id="ARBA00022692"/>
    </source>
</evidence>
<dbReference type="OrthoDB" id="4139357at2759"/>
<organism evidence="7 8">
    <name type="scientific">Periconia macrospinosa</name>
    <dbReference type="NCBI Taxonomy" id="97972"/>
    <lineage>
        <taxon>Eukaryota</taxon>
        <taxon>Fungi</taxon>
        <taxon>Dikarya</taxon>
        <taxon>Ascomycota</taxon>
        <taxon>Pezizomycotina</taxon>
        <taxon>Dothideomycetes</taxon>
        <taxon>Pleosporomycetidae</taxon>
        <taxon>Pleosporales</taxon>
        <taxon>Massarineae</taxon>
        <taxon>Periconiaceae</taxon>
        <taxon>Periconia</taxon>
    </lineage>
</organism>
<dbReference type="GO" id="GO:0022857">
    <property type="term" value="F:transmembrane transporter activity"/>
    <property type="evidence" value="ECO:0007669"/>
    <property type="project" value="InterPro"/>
</dbReference>
<dbReference type="Gene3D" id="1.20.1250.20">
    <property type="entry name" value="MFS general substrate transporter like domains"/>
    <property type="match status" value="1"/>
</dbReference>
<dbReference type="EMBL" id="KZ805535">
    <property type="protein sequence ID" value="PVH94427.1"/>
    <property type="molecule type" value="Genomic_DNA"/>
</dbReference>
<dbReference type="PANTHER" id="PTHR23501">
    <property type="entry name" value="MAJOR FACILITATOR SUPERFAMILY"/>
    <property type="match status" value="1"/>
</dbReference>
<accession>A0A2V1D8G6</accession>
<feature type="transmembrane region" description="Helical" evidence="5">
    <location>
        <begin position="47"/>
        <end position="68"/>
    </location>
</feature>
<dbReference type="PRINTS" id="PR01036">
    <property type="entry name" value="TCRTETB"/>
</dbReference>
<protein>
    <submittedName>
        <fullName evidence="7">MFS general substrate transporter</fullName>
    </submittedName>
</protein>